<accession>A0AAN8H134</accession>
<dbReference type="AlphaFoldDB" id="A0AAN8H134"/>
<evidence type="ECO:0000313" key="3">
    <source>
        <dbReference type="Proteomes" id="UP001331515"/>
    </source>
</evidence>
<proteinExistence type="predicted"/>
<gene>
    <name evidence="2" type="ORF">CgunFtcFv8_009197</name>
</gene>
<sequence length="125" mass="12599">MVTHASVGSRGSSSSCRNYWNGTLLSVELLQKAEPQSGTGSAPEAWCRAAPLPVATRTPKPGMASGSWLLQGGGQHGVLVATGGGQPGQGGSTGSWLLQGGGQHGTHCVRQTAGALMCQRTEGVS</sequence>
<evidence type="ECO:0000313" key="2">
    <source>
        <dbReference type="EMBL" id="KAK5895509.1"/>
    </source>
</evidence>
<feature type="region of interest" description="Disordered" evidence="1">
    <location>
        <begin position="78"/>
        <end position="98"/>
    </location>
</feature>
<evidence type="ECO:0000256" key="1">
    <source>
        <dbReference type="SAM" id="MobiDB-lite"/>
    </source>
</evidence>
<reference evidence="2 3" key="1">
    <citation type="journal article" date="2023" name="Mol. Biol. Evol.">
        <title>Genomics of Secondarily Temperate Adaptation in the Only Non-Antarctic Icefish.</title>
        <authorList>
            <person name="Rivera-Colon A.G."/>
            <person name="Rayamajhi N."/>
            <person name="Minhas B.F."/>
            <person name="Madrigal G."/>
            <person name="Bilyk K.T."/>
            <person name="Yoon V."/>
            <person name="Hune M."/>
            <person name="Gregory S."/>
            <person name="Cheng C.H.C."/>
            <person name="Catchen J.M."/>
        </authorList>
    </citation>
    <scope>NUCLEOTIDE SEQUENCE [LARGE SCALE GENOMIC DNA]</scope>
    <source>
        <tissue evidence="2">White muscle</tissue>
    </source>
</reference>
<protein>
    <submittedName>
        <fullName evidence="2">Uncharacterized protein</fullName>
    </submittedName>
</protein>
<name>A0AAN8H134_CHAGU</name>
<keyword evidence="3" id="KW-1185">Reference proteome</keyword>
<dbReference type="Proteomes" id="UP001331515">
    <property type="component" value="Unassembled WGS sequence"/>
</dbReference>
<comment type="caution">
    <text evidence="2">The sequence shown here is derived from an EMBL/GenBank/DDBJ whole genome shotgun (WGS) entry which is preliminary data.</text>
</comment>
<organism evidence="2 3">
    <name type="scientific">Champsocephalus gunnari</name>
    <name type="common">Mackerel icefish</name>
    <dbReference type="NCBI Taxonomy" id="52237"/>
    <lineage>
        <taxon>Eukaryota</taxon>
        <taxon>Metazoa</taxon>
        <taxon>Chordata</taxon>
        <taxon>Craniata</taxon>
        <taxon>Vertebrata</taxon>
        <taxon>Euteleostomi</taxon>
        <taxon>Actinopterygii</taxon>
        <taxon>Neopterygii</taxon>
        <taxon>Teleostei</taxon>
        <taxon>Neoteleostei</taxon>
        <taxon>Acanthomorphata</taxon>
        <taxon>Eupercaria</taxon>
        <taxon>Perciformes</taxon>
        <taxon>Notothenioidei</taxon>
        <taxon>Channichthyidae</taxon>
        <taxon>Champsocephalus</taxon>
    </lineage>
</organism>
<dbReference type="EMBL" id="JAURVH010001534">
    <property type="protein sequence ID" value="KAK5895509.1"/>
    <property type="molecule type" value="Genomic_DNA"/>
</dbReference>